<keyword evidence="7" id="KW-0325">Glycoprotein</keyword>
<dbReference type="eggNOG" id="ENOG502TKVQ">
    <property type="taxonomic scope" value="Eukaryota"/>
</dbReference>
<dbReference type="OrthoDB" id="8010639at2759"/>
<evidence type="ECO:0000256" key="5">
    <source>
        <dbReference type="ARBA" id="ARBA00023136"/>
    </source>
</evidence>
<dbReference type="AlphaFoldDB" id="B4JWB2"/>
<protein>
    <submittedName>
        <fullName evidence="11">GH22770</fullName>
    </submittedName>
</protein>
<evidence type="ECO:0000256" key="1">
    <source>
        <dbReference type="ARBA" id="ARBA00004651"/>
    </source>
</evidence>
<dbReference type="OMA" id="WINPGHE"/>
<organism evidence="12">
    <name type="scientific">Drosophila grimshawi</name>
    <name type="common">Hawaiian fruit fly</name>
    <name type="synonym">Idiomyia grimshawi</name>
    <dbReference type="NCBI Taxonomy" id="7222"/>
    <lineage>
        <taxon>Eukaryota</taxon>
        <taxon>Metazoa</taxon>
        <taxon>Ecdysozoa</taxon>
        <taxon>Arthropoda</taxon>
        <taxon>Hexapoda</taxon>
        <taxon>Insecta</taxon>
        <taxon>Pterygota</taxon>
        <taxon>Neoptera</taxon>
        <taxon>Endopterygota</taxon>
        <taxon>Diptera</taxon>
        <taxon>Brachycera</taxon>
        <taxon>Muscomorpha</taxon>
        <taxon>Ephydroidea</taxon>
        <taxon>Drosophilidae</taxon>
        <taxon>Drosophila</taxon>
        <taxon>Hawaiian Drosophila</taxon>
    </lineage>
</organism>
<sequence length="648" mass="75160">MQLATTTLLLLATWPQQQQLESHNLSFVRDVLHNAAGQQRWTNTPIFLNSYVQREQMDQLLHWLHNNLSVASYQFDGTQEQPDTYNPLRNHIKNDALSLLFCHSAVEHIWWHLDERLSRLRQSKLIISLDALQNQLALRNIFAKLWSLQFMRVLVLHRQRIYTYTPYPSVRYYEIKLEHSSQLFPHHMPHNLHGYVISTPAQNDLPRVFRLRDERTGVLLIRGYGYRVLAEFLHRHNVRLIISNAGEILNLESNVNMTRINKLIGENKLEITMHPYVSIDRDLGILSYPLHIAQNCLIMPVRNEIPRFMYLLRPFHWSSWILLLFAVIYISLALYWLRPGLGHSPGLSFLVALCQLLFLSAPNHTYAPSLRYFLVALQLSVLGFFVTNWYSNQLSSSLTATLVGEQVNTFEQLIAQQQRILSKHHEVRMLLEQVPPHLKQQVERLVIGSEAGEQVSALLHFNVSYAYPFTVERWQFFALQQQYADKPIFRYSSVCLGAPVIGYPMRKDSHLESPLKHFIMRIQSIGLFQHWIVSDFNDALNAGYVHHIDNTRSFKALDLDAMRLGWFILLGGWLLTAVVFLGEHHYNHHHQHHLPVTSSLIQLQAIDRNTQNQPLKRGATISTQSTVGREAEQQSSRATSAAVDIKMQ</sequence>
<dbReference type="PANTHER" id="PTHR42643:SF41">
    <property type="entry name" value="IONOTROPIC RECEPTOR 20A-RELATED"/>
    <property type="match status" value="1"/>
</dbReference>
<dbReference type="GO" id="GO:0005886">
    <property type="term" value="C:plasma membrane"/>
    <property type="evidence" value="ECO:0007669"/>
    <property type="project" value="UniProtKB-SubCell"/>
</dbReference>
<reference evidence="11 12" key="1">
    <citation type="journal article" date="2007" name="Nature">
        <title>Evolution of genes and genomes on the Drosophila phylogeny.</title>
        <authorList>
            <consortium name="Drosophila 12 Genomes Consortium"/>
            <person name="Clark A.G."/>
            <person name="Eisen M.B."/>
            <person name="Smith D.R."/>
            <person name="Bergman C.M."/>
            <person name="Oliver B."/>
            <person name="Markow T.A."/>
            <person name="Kaufman T.C."/>
            <person name="Kellis M."/>
            <person name="Gelbart W."/>
            <person name="Iyer V.N."/>
            <person name="Pollard D.A."/>
            <person name="Sackton T.B."/>
            <person name="Larracuente A.M."/>
            <person name="Singh N.D."/>
            <person name="Abad J.P."/>
            <person name="Abt D.N."/>
            <person name="Adryan B."/>
            <person name="Aguade M."/>
            <person name="Akashi H."/>
            <person name="Anderson W.W."/>
            <person name="Aquadro C.F."/>
            <person name="Ardell D.H."/>
            <person name="Arguello R."/>
            <person name="Artieri C.G."/>
            <person name="Barbash D.A."/>
            <person name="Barker D."/>
            <person name="Barsanti P."/>
            <person name="Batterham P."/>
            <person name="Batzoglou S."/>
            <person name="Begun D."/>
            <person name="Bhutkar A."/>
            <person name="Blanco E."/>
            <person name="Bosak S.A."/>
            <person name="Bradley R.K."/>
            <person name="Brand A.D."/>
            <person name="Brent M.R."/>
            <person name="Brooks A.N."/>
            <person name="Brown R.H."/>
            <person name="Butlin R.K."/>
            <person name="Caggese C."/>
            <person name="Calvi B.R."/>
            <person name="Bernardo de Carvalho A."/>
            <person name="Caspi A."/>
            <person name="Castrezana S."/>
            <person name="Celniker S.E."/>
            <person name="Chang J.L."/>
            <person name="Chapple C."/>
            <person name="Chatterji S."/>
            <person name="Chinwalla A."/>
            <person name="Civetta A."/>
            <person name="Clifton S.W."/>
            <person name="Comeron J.M."/>
            <person name="Costello J.C."/>
            <person name="Coyne J.A."/>
            <person name="Daub J."/>
            <person name="David R.G."/>
            <person name="Delcher A.L."/>
            <person name="Delehaunty K."/>
            <person name="Do C.B."/>
            <person name="Ebling H."/>
            <person name="Edwards K."/>
            <person name="Eickbush T."/>
            <person name="Evans J.D."/>
            <person name="Filipski A."/>
            <person name="Findeiss S."/>
            <person name="Freyhult E."/>
            <person name="Fulton L."/>
            <person name="Fulton R."/>
            <person name="Garcia A.C."/>
            <person name="Gardiner A."/>
            <person name="Garfield D.A."/>
            <person name="Garvin B.E."/>
            <person name="Gibson G."/>
            <person name="Gilbert D."/>
            <person name="Gnerre S."/>
            <person name="Godfrey J."/>
            <person name="Good R."/>
            <person name="Gotea V."/>
            <person name="Gravely B."/>
            <person name="Greenberg A.J."/>
            <person name="Griffiths-Jones S."/>
            <person name="Gross S."/>
            <person name="Guigo R."/>
            <person name="Gustafson E.A."/>
            <person name="Haerty W."/>
            <person name="Hahn M.W."/>
            <person name="Halligan D.L."/>
            <person name="Halpern A.L."/>
            <person name="Halter G.M."/>
            <person name="Han M.V."/>
            <person name="Heger A."/>
            <person name="Hillier L."/>
            <person name="Hinrichs A.S."/>
            <person name="Holmes I."/>
            <person name="Hoskins R.A."/>
            <person name="Hubisz M.J."/>
            <person name="Hultmark D."/>
            <person name="Huntley M.A."/>
            <person name="Jaffe D.B."/>
            <person name="Jagadeeshan S."/>
            <person name="Jeck W.R."/>
            <person name="Johnson J."/>
            <person name="Jones C.D."/>
            <person name="Jordan W.C."/>
            <person name="Karpen G.H."/>
            <person name="Kataoka E."/>
            <person name="Keightley P.D."/>
            <person name="Kheradpour P."/>
            <person name="Kirkness E.F."/>
            <person name="Koerich L.B."/>
            <person name="Kristiansen K."/>
            <person name="Kudrna D."/>
            <person name="Kulathinal R.J."/>
            <person name="Kumar S."/>
            <person name="Kwok R."/>
            <person name="Lander E."/>
            <person name="Langley C.H."/>
            <person name="Lapoint R."/>
            <person name="Lazzaro B.P."/>
            <person name="Lee S.J."/>
            <person name="Levesque L."/>
            <person name="Li R."/>
            <person name="Lin C.F."/>
            <person name="Lin M.F."/>
            <person name="Lindblad-Toh K."/>
            <person name="Llopart A."/>
            <person name="Long M."/>
            <person name="Low L."/>
            <person name="Lozovsky E."/>
            <person name="Lu J."/>
            <person name="Luo M."/>
            <person name="Machado C.A."/>
            <person name="Makalowski W."/>
            <person name="Marzo M."/>
            <person name="Matsuda M."/>
            <person name="Matzkin L."/>
            <person name="McAllister B."/>
            <person name="McBride C.S."/>
            <person name="McKernan B."/>
            <person name="McKernan K."/>
            <person name="Mendez-Lago M."/>
            <person name="Minx P."/>
            <person name="Mollenhauer M.U."/>
            <person name="Montooth K."/>
            <person name="Mount S.M."/>
            <person name="Mu X."/>
            <person name="Myers E."/>
            <person name="Negre B."/>
            <person name="Newfeld S."/>
            <person name="Nielsen R."/>
            <person name="Noor M.A."/>
            <person name="O'Grady P."/>
            <person name="Pachter L."/>
            <person name="Papaceit M."/>
            <person name="Parisi M.J."/>
            <person name="Parisi M."/>
            <person name="Parts L."/>
            <person name="Pedersen J.S."/>
            <person name="Pesole G."/>
            <person name="Phillippy A.M."/>
            <person name="Ponting C.P."/>
            <person name="Pop M."/>
            <person name="Porcelli D."/>
            <person name="Powell J.R."/>
            <person name="Prohaska S."/>
            <person name="Pruitt K."/>
            <person name="Puig M."/>
            <person name="Quesneville H."/>
            <person name="Ram K.R."/>
            <person name="Rand D."/>
            <person name="Rasmussen M.D."/>
            <person name="Reed L.K."/>
            <person name="Reenan R."/>
            <person name="Reily A."/>
            <person name="Remington K.A."/>
            <person name="Rieger T.T."/>
            <person name="Ritchie M.G."/>
            <person name="Robin C."/>
            <person name="Rogers Y.H."/>
            <person name="Rohde C."/>
            <person name="Rozas J."/>
            <person name="Rubenfield M.J."/>
            <person name="Ruiz A."/>
            <person name="Russo S."/>
            <person name="Salzberg S.L."/>
            <person name="Sanchez-Gracia A."/>
            <person name="Saranga D.J."/>
            <person name="Sato H."/>
            <person name="Schaeffer S.W."/>
            <person name="Schatz M.C."/>
            <person name="Schlenke T."/>
            <person name="Schwartz R."/>
            <person name="Segarra C."/>
            <person name="Singh R.S."/>
            <person name="Sirot L."/>
            <person name="Sirota M."/>
            <person name="Sisneros N.B."/>
            <person name="Smith C.D."/>
            <person name="Smith T.F."/>
            <person name="Spieth J."/>
            <person name="Stage D.E."/>
            <person name="Stark A."/>
            <person name="Stephan W."/>
            <person name="Strausberg R.L."/>
            <person name="Strempel S."/>
            <person name="Sturgill D."/>
            <person name="Sutton G."/>
            <person name="Sutton G.G."/>
            <person name="Tao W."/>
            <person name="Teichmann S."/>
            <person name="Tobari Y.N."/>
            <person name="Tomimura Y."/>
            <person name="Tsolas J.M."/>
            <person name="Valente V.L."/>
            <person name="Venter E."/>
            <person name="Venter J.C."/>
            <person name="Vicario S."/>
            <person name="Vieira F.G."/>
            <person name="Vilella A.J."/>
            <person name="Villasante A."/>
            <person name="Walenz B."/>
            <person name="Wang J."/>
            <person name="Wasserman M."/>
            <person name="Watts T."/>
            <person name="Wilson D."/>
            <person name="Wilson R.K."/>
            <person name="Wing R.A."/>
            <person name="Wolfner M.F."/>
            <person name="Wong A."/>
            <person name="Wong G.K."/>
            <person name="Wu C.I."/>
            <person name="Wu G."/>
            <person name="Yamamoto D."/>
            <person name="Yang H.P."/>
            <person name="Yang S.P."/>
            <person name="Yorke J.A."/>
            <person name="Yoshida K."/>
            <person name="Zdobnov E."/>
            <person name="Zhang P."/>
            <person name="Zhang Y."/>
            <person name="Zimin A.V."/>
            <person name="Baldwin J."/>
            <person name="Abdouelleil A."/>
            <person name="Abdulkadir J."/>
            <person name="Abebe A."/>
            <person name="Abera B."/>
            <person name="Abreu J."/>
            <person name="Acer S.C."/>
            <person name="Aftuck L."/>
            <person name="Alexander A."/>
            <person name="An P."/>
            <person name="Anderson E."/>
            <person name="Anderson S."/>
            <person name="Arachi H."/>
            <person name="Azer M."/>
            <person name="Bachantsang P."/>
            <person name="Barry A."/>
            <person name="Bayul T."/>
            <person name="Berlin A."/>
            <person name="Bessette D."/>
            <person name="Bloom T."/>
            <person name="Blye J."/>
            <person name="Boguslavskiy L."/>
            <person name="Bonnet C."/>
            <person name="Boukhgalter B."/>
            <person name="Bourzgui I."/>
            <person name="Brown A."/>
            <person name="Cahill P."/>
            <person name="Channer S."/>
            <person name="Cheshatsang Y."/>
            <person name="Chuda L."/>
            <person name="Citroen M."/>
            <person name="Collymore A."/>
            <person name="Cooke P."/>
            <person name="Costello M."/>
            <person name="D'Aco K."/>
            <person name="Daza R."/>
            <person name="De Haan G."/>
            <person name="DeGray S."/>
            <person name="DeMaso C."/>
            <person name="Dhargay N."/>
            <person name="Dooley K."/>
            <person name="Dooley E."/>
            <person name="Doricent M."/>
            <person name="Dorje P."/>
            <person name="Dorjee K."/>
            <person name="Dupes A."/>
            <person name="Elong R."/>
            <person name="Falk J."/>
            <person name="Farina A."/>
            <person name="Faro S."/>
            <person name="Ferguson D."/>
            <person name="Fisher S."/>
            <person name="Foley C.D."/>
            <person name="Franke A."/>
            <person name="Friedrich D."/>
            <person name="Gadbois L."/>
            <person name="Gearin G."/>
            <person name="Gearin C.R."/>
            <person name="Giannoukos G."/>
            <person name="Goode T."/>
            <person name="Graham J."/>
            <person name="Grandbois E."/>
            <person name="Grewal S."/>
            <person name="Gyaltsen K."/>
            <person name="Hafez N."/>
            <person name="Hagos B."/>
            <person name="Hall J."/>
            <person name="Henson C."/>
            <person name="Hollinger A."/>
            <person name="Honan T."/>
            <person name="Huard M.D."/>
            <person name="Hughes L."/>
            <person name="Hurhula B."/>
            <person name="Husby M.E."/>
            <person name="Kamat A."/>
            <person name="Kanga B."/>
            <person name="Kashin S."/>
            <person name="Khazanovich D."/>
            <person name="Kisner P."/>
            <person name="Lance K."/>
            <person name="Lara M."/>
            <person name="Lee W."/>
            <person name="Lennon N."/>
            <person name="Letendre F."/>
            <person name="LeVine R."/>
            <person name="Lipovsky A."/>
            <person name="Liu X."/>
            <person name="Liu J."/>
            <person name="Liu S."/>
            <person name="Lokyitsang T."/>
            <person name="Lokyitsang Y."/>
            <person name="Lubonja R."/>
            <person name="Lui A."/>
            <person name="MacDonald P."/>
            <person name="Magnisalis V."/>
            <person name="Maru K."/>
            <person name="Matthews C."/>
            <person name="McCusker W."/>
            <person name="McDonough S."/>
            <person name="Mehta T."/>
            <person name="Meldrim J."/>
            <person name="Meneus L."/>
            <person name="Mihai O."/>
            <person name="Mihalev A."/>
            <person name="Mihova T."/>
            <person name="Mittelman R."/>
            <person name="Mlenga V."/>
            <person name="Montmayeur A."/>
            <person name="Mulrain L."/>
            <person name="Navidi A."/>
            <person name="Naylor J."/>
            <person name="Negash T."/>
            <person name="Nguyen T."/>
            <person name="Nguyen N."/>
            <person name="Nicol R."/>
            <person name="Norbu C."/>
            <person name="Norbu N."/>
            <person name="Novod N."/>
            <person name="O'Neill B."/>
            <person name="Osman S."/>
            <person name="Markiewicz E."/>
            <person name="Oyono O.L."/>
            <person name="Patti C."/>
            <person name="Phunkhang P."/>
            <person name="Pierre F."/>
            <person name="Priest M."/>
            <person name="Raghuraman S."/>
            <person name="Rege F."/>
            <person name="Reyes R."/>
            <person name="Rise C."/>
            <person name="Rogov P."/>
            <person name="Ross K."/>
            <person name="Ryan E."/>
            <person name="Settipalli S."/>
            <person name="Shea T."/>
            <person name="Sherpa N."/>
            <person name="Shi L."/>
            <person name="Shih D."/>
            <person name="Sparrow T."/>
            <person name="Spaulding J."/>
            <person name="Stalker J."/>
            <person name="Stange-Thomann N."/>
            <person name="Stavropoulos S."/>
            <person name="Stone C."/>
            <person name="Strader C."/>
            <person name="Tesfaye S."/>
            <person name="Thomson T."/>
            <person name="Thoulutsang Y."/>
            <person name="Thoulutsang D."/>
            <person name="Topham K."/>
            <person name="Topping I."/>
            <person name="Tsamla T."/>
            <person name="Vassiliev H."/>
            <person name="Vo A."/>
            <person name="Wangchuk T."/>
            <person name="Wangdi T."/>
            <person name="Weiand M."/>
            <person name="Wilkinson J."/>
            <person name="Wilson A."/>
            <person name="Yadav S."/>
            <person name="Young G."/>
            <person name="Yu Q."/>
            <person name="Zembek L."/>
            <person name="Zhong D."/>
            <person name="Zimmer A."/>
            <person name="Zwirko Z."/>
            <person name="Jaffe D.B."/>
            <person name="Alvarez P."/>
            <person name="Brockman W."/>
            <person name="Butler J."/>
            <person name="Chin C."/>
            <person name="Gnerre S."/>
            <person name="Grabherr M."/>
            <person name="Kleber M."/>
            <person name="Mauceli E."/>
            <person name="MacCallum I."/>
        </authorList>
    </citation>
    <scope>NUCLEOTIDE SEQUENCE [LARGE SCALE GENOMIC DNA]</scope>
    <source>
        <strain evidence="12">Tucson 15287-2541.00</strain>
    </source>
</reference>
<dbReference type="KEGG" id="dgr:6568732"/>
<evidence type="ECO:0000313" key="12">
    <source>
        <dbReference type="Proteomes" id="UP000001070"/>
    </source>
</evidence>
<evidence type="ECO:0000256" key="9">
    <source>
        <dbReference type="SAM" id="Phobius"/>
    </source>
</evidence>
<evidence type="ECO:0000313" key="11">
    <source>
        <dbReference type="EMBL" id="EDV98250.1"/>
    </source>
</evidence>
<feature type="transmembrane region" description="Helical" evidence="9">
    <location>
        <begin position="372"/>
        <end position="390"/>
    </location>
</feature>
<keyword evidence="10" id="KW-0732">Signal</keyword>
<feature type="chain" id="PRO_5002812900" evidence="10">
    <location>
        <begin position="20"/>
        <end position="648"/>
    </location>
</feature>
<dbReference type="EMBL" id="CH916375">
    <property type="protein sequence ID" value="EDV98250.1"/>
    <property type="molecule type" value="Genomic_DNA"/>
</dbReference>
<keyword evidence="4 9" id="KW-1133">Transmembrane helix</keyword>
<dbReference type="HOGENOM" id="CLU_028766_0_0_1"/>
<evidence type="ECO:0000256" key="6">
    <source>
        <dbReference type="ARBA" id="ARBA00023170"/>
    </source>
</evidence>
<feature type="compositionally biased region" description="Polar residues" evidence="8">
    <location>
        <begin position="612"/>
        <end position="639"/>
    </location>
</feature>
<keyword evidence="3 9" id="KW-0812">Transmembrane</keyword>
<dbReference type="FunCoup" id="B4JWB2">
    <property type="interactions" value="22"/>
</dbReference>
<evidence type="ECO:0000256" key="7">
    <source>
        <dbReference type="ARBA" id="ARBA00023180"/>
    </source>
</evidence>
<name>B4JWB2_DROGR</name>
<feature type="transmembrane region" description="Helical" evidence="9">
    <location>
        <begin position="317"/>
        <end position="337"/>
    </location>
</feature>
<dbReference type="InParanoid" id="B4JWB2"/>
<proteinExistence type="predicted"/>
<dbReference type="Proteomes" id="UP000001070">
    <property type="component" value="Unassembled WGS sequence"/>
</dbReference>
<dbReference type="InterPro" id="IPR052192">
    <property type="entry name" value="Insect_Ionotropic_Sensory_Rcpt"/>
</dbReference>
<keyword evidence="6" id="KW-0675">Receptor</keyword>
<keyword evidence="12" id="KW-1185">Reference proteome</keyword>
<accession>B4JWB2</accession>
<keyword evidence="5 9" id="KW-0472">Membrane</keyword>
<evidence type="ECO:0000256" key="3">
    <source>
        <dbReference type="ARBA" id="ARBA00022692"/>
    </source>
</evidence>
<feature type="transmembrane region" description="Helical" evidence="9">
    <location>
        <begin position="564"/>
        <end position="582"/>
    </location>
</feature>
<feature type="signal peptide" evidence="10">
    <location>
        <begin position="1"/>
        <end position="19"/>
    </location>
</feature>
<dbReference type="PhylomeDB" id="B4JWB2"/>
<comment type="subcellular location">
    <subcellularLocation>
        <location evidence="1">Cell membrane</location>
        <topology evidence="1">Multi-pass membrane protein</topology>
    </subcellularLocation>
</comment>
<evidence type="ECO:0000256" key="10">
    <source>
        <dbReference type="SAM" id="SignalP"/>
    </source>
</evidence>
<dbReference type="PANTHER" id="PTHR42643">
    <property type="entry name" value="IONOTROPIC RECEPTOR 20A-RELATED"/>
    <property type="match status" value="1"/>
</dbReference>
<feature type="region of interest" description="Disordered" evidence="8">
    <location>
        <begin position="612"/>
        <end position="648"/>
    </location>
</feature>
<evidence type="ECO:0000256" key="8">
    <source>
        <dbReference type="SAM" id="MobiDB-lite"/>
    </source>
</evidence>
<evidence type="ECO:0000256" key="2">
    <source>
        <dbReference type="ARBA" id="ARBA00022475"/>
    </source>
</evidence>
<keyword evidence="2" id="KW-1003">Cell membrane</keyword>
<gene>
    <name evidence="11" type="primary">Dgri\GH22770</name>
    <name evidence="11" type="ORF">Dgri_GH22770</name>
</gene>
<evidence type="ECO:0000256" key="4">
    <source>
        <dbReference type="ARBA" id="ARBA00022989"/>
    </source>
</evidence>